<dbReference type="EMBL" id="GL832975">
    <property type="protein sequence ID" value="EGD76906.1"/>
    <property type="molecule type" value="Genomic_DNA"/>
</dbReference>
<dbReference type="GO" id="GO:0051792">
    <property type="term" value="P:medium-chain fatty acid biosynthetic process"/>
    <property type="evidence" value="ECO:0007669"/>
    <property type="project" value="TreeGrafter"/>
</dbReference>
<dbReference type="AlphaFoldDB" id="F2UIF7"/>
<dbReference type="ESTHER" id="sals5-f2uif7">
    <property type="family name" value="abh_upf0017"/>
</dbReference>
<dbReference type="PROSITE" id="PS01133">
    <property type="entry name" value="UPF0017"/>
    <property type="match status" value="1"/>
</dbReference>
<feature type="domain" description="Serine aminopeptidase S33" evidence="6">
    <location>
        <begin position="148"/>
        <end position="356"/>
    </location>
</feature>
<dbReference type="GeneID" id="16071838"/>
<dbReference type="GO" id="GO:0047372">
    <property type="term" value="F:monoacylglycerol lipase activity"/>
    <property type="evidence" value="ECO:0007669"/>
    <property type="project" value="TreeGrafter"/>
</dbReference>
<dbReference type="eggNOG" id="KOG1838">
    <property type="taxonomic scope" value="Eukaryota"/>
</dbReference>
<dbReference type="InParanoid" id="F2UIF7"/>
<dbReference type="GO" id="GO:0051793">
    <property type="term" value="P:medium-chain fatty acid catabolic process"/>
    <property type="evidence" value="ECO:0007669"/>
    <property type="project" value="TreeGrafter"/>
</dbReference>
<evidence type="ECO:0000313" key="7">
    <source>
        <dbReference type="EMBL" id="EGD76906.1"/>
    </source>
</evidence>
<keyword evidence="3" id="KW-0378">Hydrolase</keyword>
<keyword evidence="2" id="KW-0719">Serine esterase</keyword>
<evidence type="ECO:0000256" key="1">
    <source>
        <dbReference type="ARBA" id="ARBA00010884"/>
    </source>
</evidence>
<evidence type="ECO:0000256" key="4">
    <source>
        <dbReference type="PIRSR" id="PIRSR005211-1"/>
    </source>
</evidence>
<dbReference type="InterPro" id="IPR050960">
    <property type="entry name" value="AB_hydrolase_4_sf"/>
</dbReference>
<dbReference type="FunCoup" id="F2UIF7">
    <property type="interactions" value="199"/>
</dbReference>
<dbReference type="RefSeq" id="XP_004991277.1">
    <property type="nucleotide sequence ID" value="XM_004991220.1"/>
</dbReference>
<feature type="region of interest" description="Disordered" evidence="5">
    <location>
        <begin position="22"/>
        <end position="52"/>
    </location>
</feature>
<comment type="similarity">
    <text evidence="1">Belongs to the AB hydrolase superfamily. AB hydrolase 4 family.</text>
</comment>
<dbReference type="Gene3D" id="3.40.50.1820">
    <property type="entry name" value="alpha/beta hydrolase"/>
    <property type="match status" value="1"/>
</dbReference>
<evidence type="ECO:0000256" key="2">
    <source>
        <dbReference type="ARBA" id="ARBA00022487"/>
    </source>
</evidence>
<feature type="active site" description="Charge relay system" evidence="4">
    <location>
        <position position="377"/>
    </location>
</feature>
<dbReference type="SUPFAM" id="SSF53474">
    <property type="entry name" value="alpha/beta-Hydrolases"/>
    <property type="match status" value="1"/>
</dbReference>
<gene>
    <name evidence="7" type="ORF">PTSG_08251</name>
</gene>
<dbReference type="OMA" id="MMTTSWG"/>
<evidence type="ECO:0000256" key="3">
    <source>
        <dbReference type="ARBA" id="ARBA00022801"/>
    </source>
</evidence>
<sequence length="408" mass="44314">MVVTKLLRRPLLEIRTRVRAQQTIPSATTPPVSSATAPPSSSDPAHPGSAPDVERLLAKCPSLRQYRAPLWYLFDIAGTLATTIPHAIRGAATRRRWHPLTRDLLRLQDGGVIAIDWAKPLPAANAHISTDGDAGVASADGDERGAPVIVVMHGLCGSSESSYVRVLLEEATRQGFEVAVMNARGCGRVPLVNHVGMHAARISDFRHALLHVRNCRPTSPVFAVGFSLGAGVLAKYLGTYGSDARLDGAAVLSPSWNFHRKHWAFDLWSRFVLMRSLREYARDNHRVLREMGVYERAMAAKCVREFDHVAVVGPHNFADVDDYYTQSSSIHTSHNITVPTLAISAADDPVCCVDGAPSTPDELGPGLAVVITRTGGHLGFSQGVLGWNHVSWMEQATLDWFKACLTSA</sequence>
<dbReference type="PANTHER" id="PTHR10794:SF63">
    <property type="entry name" value="ALPHA_BETA HYDROLASE 1, ISOFORM A"/>
    <property type="match status" value="1"/>
</dbReference>
<dbReference type="PIRSF" id="PIRSF005211">
    <property type="entry name" value="Ab_hydro_YheT"/>
    <property type="match status" value="1"/>
</dbReference>
<dbReference type="GO" id="GO:0008126">
    <property type="term" value="F:acetylesterase activity"/>
    <property type="evidence" value="ECO:0007669"/>
    <property type="project" value="TreeGrafter"/>
</dbReference>
<dbReference type="InterPro" id="IPR012020">
    <property type="entry name" value="ABHD4"/>
</dbReference>
<protein>
    <recommendedName>
        <fullName evidence="6">Serine aminopeptidase S33 domain-containing protein</fullName>
    </recommendedName>
</protein>
<dbReference type="PANTHER" id="PTHR10794">
    <property type="entry name" value="ABHYDROLASE DOMAIN-CONTAINING PROTEIN"/>
    <property type="match status" value="1"/>
</dbReference>
<dbReference type="Proteomes" id="UP000007799">
    <property type="component" value="Unassembled WGS sequence"/>
</dbReference>
<dbReference type="InterPro" id="IPR029058">
    <property type="entry name" value="AB_hydrolase_fold"/>
</dbReference>
<dbReference type="Pfam" id="PF12146">
    <property type="entry name" value="Hydrolase_4"/>
    <property type="match status" value="1"/>
</dbReference>
<organism evidence="8">
    <name type="scientific">Salpingoeca rosetta (strain ATCC 50818 / BSB-021)</name>
    <dbReference type="NCBI Taxonomy" id="946362"/>
    <lineage>
        <taxon>Eukaryota</taxon>
        <taxon>Choanoflagellata</taxon>
        <taxon>Craspedida</taxon>
        <taxon>Salpingoecidae</taxon>
        <taxon>Salpingoeca</taxon>
    </lineage>
</organism>
<evidence type="ECO:0000259" key="6">
    <source>
        <dbReference type="Pfam" id="PF12146"/>
    </source>
</evidence>
<feature type="active site" description="Charge relay system" evidence="4">
    <location>
        <position position="348"/>
    </location>
</feature>
<reference evidence="7" key="1">
    <citation type="submission" date="2009-08" db="EMBL/GenBank/DDBJ databases">
        <title>Annotation of Salpingoeca rosetta.</title>
        <authorList>
            <consortium name="The Broad Institute Genome Sequencing Platform"/>
            <person name="Russ C."/>
            <person name="Cuomo C."/>
            <person name="Burger G."/>
            <person name="Gray M.W."/>
            <person name="Holland P.W.H."/>
            <person name="King N."/>
            <person name="Lang F.B.F."/>
            <person name="Roger A.J."/>
            <person name="Ruiz-Trillo I."/>
            <person name="Young S.K."/>
            <person name="Zeng Q."/>
            <person name="Gargeya S."/>
            <person name="Alvarado L."/>
            <person name="Berlin A."/>
            <person name="Chapman S.B."/>
            <person name="Chen Z."/>
            <person name="Freedman E."/>
            <person name="Gellesch M."/>
            <person name="Goldberg J."/>
            <person name="Griggs A."/>
            <person name="Gujja S."/>
            <person name="Heilman E."/>
            <person name="Heiman D."/>
            <person name="Howarth C."/>
            <person name="Mehta T."/>
            <person name="Neiman D."/>
            <person name="Pearson M."/>
            <person name="Roberts A."/>
            <person name="Saif S."/>
            <person name="Shea T."/>
            <person name="Shenoy N."/>
            <person name="Sisk P."/>
            <person name="Stolte C."/>
            <person name="Sykes S."/>
            <person name="White J."/>
            <person name="Yandava C."/>
            <person name="Haas B."/>
            <person name="Nusbaum C."/>
            <person name="Birren B."/>
        </authorList>
    </citation>
    <scope>NUCLEOTIDE SEQUENCE [LARGE SCALE GENOMIC DNA]</scope>
    <source>
        <strain evidence="7">ATCC 50818</strain>
    </source>
</reference>
<dbReference type="KEGG" id="sre:PTSG_08251"/>
<dbReference type="InterPro" id="IPR000952">
    <property type="entry name" value="AB_hydrolase_4_CS"/>
</dbReference>
<dbReference type="InterPro" id="IPR022742">
    <property type="entry name" value="Hydrolase_4"/>
</dbReference>
<proteinExistence type="inferred from homology"/>
<feature type="active site" description="Charge relay system" evidence="4">
    <location>
        <position position="227"/>
    </location>
</feature>
<dbReference type="OrthoDB" id="247542at2759"/>
<accession>F2UIF7</accession>
<keyword evidence="8" id="KW-1185">Reference proteome</keyword>
<evidence type="ECO:0000256" key="5">
    <source>
        <dbReference type="SAM" id="MobiDB-lite"/>
    </source>
</evidence>
<name>F2UIF7_SALR5</name>
<feature type="compositionally biased region" description="Low complexity" evidence="5">
    <location>
        <begin position="25"/>
        <end position="51"/>
    </location>
</feature>
<evidence type="ECO:0000313" key="8">
    <source>
        <dbReference type="Proteomes" id="UP000007799"/>
    </source>
</evidence>